<dbReference type="OrthoDB" id="9814639at2"/>
<keyword evidence="6" id="KW-1185">Reference proteome</keyword>
<evidence type="ECO:0000256" key="2">
    <source>
        <dbReference type="ARBA" id="ARBA00022729"/>
    </source>
</evidence>
<feature type="compositionally biased region" description="Low complexity" evidence="3">
    <location>
        <begin position="229"/>
        <end position="253"/>
    </location>
</feature>
<dbReference type="PANTHER" id="PTHR34216">
    <property type="match status" value="1"/>
</dbReference>
<dbReference type="SUPFAM" id="SSF88713">
    <property type="entry name" value="Glycoside hydrolase/deacetylase"/>
    <property type="match status" value="1"/>
</dbReference>
<dbReference type="InterPro" id="IPR051398">
    <property type="entry name" value="Polysacch_Deacetylase"/>
</dbReference>
<reference evidence="5 6" key="1">
    <citation type="submission" date="2018-11" db="EMBL/GenBank/DDBJ databases">
        <title>Genome sequencing of Lautropia sp. KCOM 2505 (= ChDC F240).</title>
        <authorList>
            <person name="Kook J.-K."/>
            <person name="Park S.-N."/>
            <person name="Lim Y.K."/>
        </authorList>
    </citation>
    <scope>NUCLEOTIDE SEQUENCE [LARGE SCALE GENOMIC DNA]</scope>
    <source>
        <strain evidence="5 6">KCOM 2505</strain>
    </source>
</reference>
<dbReference type="GO" id="GO:0016810">
    <property type="term" value="F:hydrolase activity, acting on carbon-nitrogen (but not peptide) bonds"/>
    <property type="evidence" value="ECO:0007669"/>
    <property type="project" value="InterPro"/>
</dbReference>
<dbReference type="AlphaFoldDB" id="A0A3R8NR07"/>
<dbReference type="InterPro" id="IPR011330">
    <property type="entry name" value="Glyco_hydro/deAcase_b/a-brl"/>
</dbReference>
<protein>
    <submittedName>
        <fullName evidence="5">Polysaccharide deacetylase family protein</fullName>
    </submittedName>
</protein>
<evidence type="ECO:0000313" key="5">
    <source>
        <dbReference type="EMBL" id="RRN43892.1"/>
    </source>
</evidence>
<dbReference type="GO" id="GO:0005975">
    <property type="term" value="P:carbohydrate metabolic process"/>
    <property type="evidence" value="ECO:0007669"/>
    <property type="project" value="InterPro"/>
</dbReference>
<dbReference type="EMBL" id="RRUE01000002">
    <property type="protein sequence ID" value="RRN43892.1"/>
    <property type="molecule type" value="Genomic_DNA"/>
</dbReference>
<comment type="caution">
    <text evidence="5">The sequence shown here is derived from an EMBL/GenBank/DDBJ whole genome shotgun (WGS) entry which is preliminary data.</text>
</comment>
<proteinExistence type="predicted"/>
<evidence type="ECO:0000256" key="3">
    <source>
        <dbReference type="SAM" id="MobiDB-lite"/>
    </source>
</evidence>
<comment type="subcellular location">
    <subcellularLocation>
        <location evidence="1">Secreted</location>
    </subcellularLocation>
</comment>
<dbReference type="CDD" id="cd10918">
    <property type="entry name" value="CE4_NodB_like_5s_6s"/>
    <property type="match status" value="1"/>
</dbReference>
<dbReference type="Gene3D" id="3.20.20.370">
    <property type="entry name" value="Glycoside hydrolase/deacetylase"/>
    <property type="match status" value="1"/>
</dbReference>
<gene>
    <name evidence="5" type="ORF">EHV23_10870</name>
</gene>
<keyword evidence="2" id="KW-0732">Signal</keyword>
<dbReference type="PROSITE" id="PS51677">
    <property type="entry name" value="NODB"/>
    <property type="match status" value="1"/>
</dbReference>
<evidence type="ECO:0000313" key="6">
    <source>
        <dbReference type="Proteomes" id="UP000270261"/>
    </source>
</evidence>
<feature type="compositionally biased region" description="Low complexity" evidence="3">
    <location>
        <begin position="193"/>
        <end position="215"/>
    </location>
</feature>
<accession>A0A3R8NR07</accession>
<feature type="domain" description="NodB homology" evidence="4">
    <location>
        <begin position="60"/>
        <end position="334"/>
    </location>
</feature>
<sequence length="334" mass="35091">MKPVTVLMYHAIVDGAETGADPHYSVSPAVFRHQLQLILQHGGRVSGIRQARQPVIANAHPVCLTFDDGQRSNLAAAEEIARVGGSAEFFVNPSMVGQPGFLDWPALREMAAMGMSIQSHGMHHRYLDQLSPAEVRAELADSKAAIEDAIGQAVVIYAPAGGRMPDDFLSMAHSIGYETVCSSRVGIWRPASRPVPASAPVSQPGSASASAIPASVGQGGAAGQTGRDAASGQSGQGAAAHGHGTAANGPGAAAHDHGAAGGQAEEVPRLAMLHNTAEARFLAWITQHPAEMLKQQLRYRVLRLSKQLLGNGGHERLRALLLRTPRTDDTSKDD</sequence>
<name>A0A3R8NR07_9BURK</name>
<evidence type="ECO:0000256" key="1">
    <source>
        <dbReference type="ARBA" id="ARBA00004613"/>
    </source>
</evidence>
<dbReference type="Pfam" id="PF01522">
    <property type="entry name" value="Polysacc_deac_1"/>
    <property type="match status" value="1"/>
</dbReference>
<dbReference type="InterPro" id="IPR002509">
    <property type="entry name" value="NODB_dom"/>
</dbReference>
<organism evidence="5 6">
    <name type="scientific">Lautropia dentalis</name>
    <dbReference type="NCBI Taxonomy" id="2490857"/>
    <lineage>
        <taxon>Bacteria</taxon>
        <taxon>Pseudomonadati</taxon>
        <taxon>Pseudomonadota</taxon>
        <taxon>Betaproteobacteria</taxon>
        <taxon>Burkholderiales</taxon>
        <taxon>Burkholderiaceae</taxon>
        <taxon>Lautropia</taxon>
    </lineage>
</organism>
<evidence type="ECO:0000259" key="4">
    <source>
        <dbReference type="PROSITE" id="PS51677"/>
    </source>
</evidence>
<dbReference type="RefSeq" id="WP_125096092.1">
    <property type="nucleotide sequence ID" value="NZ_RRUE01000002.1"/>
</dbReference>
<dbReference type="GO" id="GO:0005576">
    <property type="term" value="C:extracellular region"/>
    <property type="evidence" value="ECO:0007669"/>
    <property type="project" value="UniProtKB-SubCell"/>
</dbReference>
<dbReference type="PANTHER" id="PTHR34216:SF3">
    <property type="entry name" value="POLY-BETA-1,6-N-ACETYL-D-GLUCOSAMINE N-DEACETYLASE"/>
    <property type="match status" value="1"/>
</dbReference>
<feature type="region of interest" description="Disordered" evidence="3">
    <location>
        <begin position="193"/>
        <end position="262"/>
    </location>
</feature>
<dbReference type="Proteomes" id="UP000270261">
    <property type="component" value="Unassembled WGS sequence"/>
</dbReference>